<evidence type="ECO:0000313" key="5">
    <source>
        <dbReference type="Proteomes" id="UP000255177"/>
    </source>
</evidence>
<evidence type="ECO:0000259" key="2">
    <source>
        <dbReference type="Pfam" id="PF01841"/>
    </source>
</evidence>
<reference evidence="5" key="1">
    <citation type="submission" date="2018-07" db="EMBL/GenBank/DDBJ databases">
        <authorList>
            <person name="Blom J."/>
        </authorList>
    </citation>
    <scope>NUCLEOTIDE SEQUENCE [LARGE SCALE GENOMIC DNA]</scope>
    <source>
        <strain evidence="5">CCOS 864</strain>
    </source>
</reference>
<organism evidence="4 5">
    <name type="scientific">Pseudomonas wadenswilerensis</name>
    <dbReference type="NCBI Taxonomy" id="1785161"/>
    <lineage>
        <taxon>Bacteria</taxon>
        <taxon>Pseudomonadati</taxon>
        <taxon>Pseudomonadota</taxon>
        <taxon>Gammaproteobacteria</taxon>
        <taxon>Pseudomonadales</taxon>
        <taxon>Pseudomonadaceae</taxon>
        <taxon>Pseudomonas</taxon>
    </lineage>
</organism>
<dbReference type="Pfam" id="PF12969">
    <property type="entry name" value="DUF3857"/>
    <property type="match status" value="1"/>
</dbReference>
<dbReference type="Gene3D" id="3.10.620.30">
    <property type="match status" value="1"/>
</dbReference>
<dbReference type="InterPro" id="IPR024618">
    <property type="entry name" value="DUF3857"/>
</dbReference>
<protein>
    <recommendedName>
        <fullName evidence="6">Transglutaminase-like superfamily protein</fullName>
    </recommendedName>
</protein>
<name>A0A380T6P3_9PSED</name>
<dbReference type="EMBL" id="UIDD01000012">
    <property type="protein sequence ID" value="SUQ65882.1"/>
    <property type="molecule type" value="Genomic_DNA"/>
</dbReference>
<dbReference type="Pfam" id="PF01841">
    <property type="entry name" value="Transglut_core"/>
    <property type="match status" value="1"/>
</dbReference>
<sequence length="618" mass="67825">MKRFALTPARLVGMLCCLFALNMAQAKDDGTDPSVTIEKDILRTVVAEDGSYASTQDLVLLINEERAIQAKAQQSLYYNRTLESLEVTQAYTQKPDGRKVLVSPEQIKEQQEPQSAQAPMFHDSLVKVVIFPEVAVGDRLVLSFKKQRKTPLFPGQFEDLAMPQFHPTQQFTLIYDLPKSLKLNAEAKGFKASSPKAEPGRKVYQWDYVQGDNARTELGAVAYSDYGKYLAVSTFADYSEFAKAYAARANSEVTPAIRELAEKLTAKIDDPRDKALALGDWVRRNIRYVAVYIGAGGVVPHAADTVLSNRYGDCKDHVALLEALLAAVNIESTPALINLGNAYALPKVPTLGVINHVVTYIPSLDLYLDSTAEAIASGYLPAPVLDKPTVLTRSGKLGRTPATQPGLVHNSTTYTVASSGAADFIHASKIDGWAAEMNRWMMRNMQPAERDLLTQRILAAYGQRGSGKISSDDLETSGAFEMHINGRSENLVNLPGPIGVPTLTSLAGGIAQNVFGFIAEKQRTQDFTCISGITEEQARFEFPADVKIIAAPKPVTLKDKHFDYSAEYAQQGNSLVIKRRLDFHNPKAVCSVKDFEKMKPTLDAMLNDLNSQVIVQKS</sequence>
<dbReference type="InterPro" id="IPR038765">
    <property type="entry name" value="Papain-like_cys_pep_sf"/>
</dbReference>
<accession>A0A380T6P3</accession>
<feature type="domain" description="Transglutaminase-like" evidence="2">
    <location>
        <begin position="259"/>
        <end position="332"/>
    </location>
</feature>
<dbReference type="Proteomes" id="UP000255177">
    <property type="component" value="Unassembled WGS sequence"/>
</dbReference>
<dbReference type="AlphaFoldDB" id="A0A380T6P3"/>
<keyword evidence="1" id="KW-0732">Signal</keyword>
<feature type="chain" id="PRO_5016996405" description="Transglutaminase-like superfamily protein" evidence="1">
    <location>
        <begin position="27"/>
        <end position="618"/>
    </location>
</feature>
<keyword evidence="5" id="KW-1185">Reference proteome</keyword>
<proteinExistence type="predicted"/>
<dbReference type="InterPro" id="IPR002931">
    <property type="entry name" value="Transglutaminase-like"/>
</dbReference>
<dbReference type="SUPFAM" id="SSF54001">
    <property type="entry name" value="Cysteine proteinases"/>
    <property type="match status" value="1"/>
</dbReference>
<evidence type="ECO:0000313" key="4">
    <source>
        <dbReference type="EMBL" id="SUQ65882.1"/>
    </source>
</evidence>
<evidence type="ECO:0008006" key="6">
    <source>
        <dbReference type="Google" id="ProtNLM"/>
    </source>
</evidence>
<dbReference type="Gene3D" id="2.60.120.1130">
    <property type="match status" value="1"/>
</dbReference>
<dbReference type="RefSeq" id="WP_115089479.1">
    <property type="nucleotide sequence ID" value="NZ_CBCSFG010000007.1"/>
</dbReference>
<feature type="domain" description="DUF3857" evidence="3">
    <location>
        <begin position="49"/>
        <end position="208"/>
    </location>
</feature>
<evidence type="ECO:0000259" key="3">
    <source>
        <dbReference type="Pfam" id="PF12969"/>
    </source>
</evidence>
<feature type="signal peptide" evidence="1">
    <location>
        <begin position="1"/>
        <end position="26"/>
    </location>
</feature>
<evidence type="ECO:0000256" key="1">
    <source>
        <dbReference type="SAM" id="SignalP"/>
    </source>
</evidence>
<dbReference type="Gene3D" id="2.60.40.3140">
    <property type="match status" value="1"/>
</dbReference>
<gene>
    <name evidence="4" type="ORF">CCOS864_05360</name>
</gene>